<dbReference type="PANTHER" id="PTHR42912:SF80">
    <property type="entry name" value="METHYLTRANSFERASE DOMAIN-CONTAINING PROTEIN"/>
    <property type="match status" value="1"/>
</dbReference>
<dbReference type="Proteomes" id="UP000546126">
    <property type="component" value="Unassembled WGS sequence"/>
</dbReference>
<keyword evidence="3" id="KW-1185">Reference proteome</keyword>
<dbReference type="EMBL" id="JABWGO010000001">
    <property type="protein sequence ID" value="NUW39490.1"/>
    <property type="molecule type" value="Genomic_DNA"/>
</dbReference>
<proteinExistence type="predicted"/>
<reference evidence="2 3" key="1">
    <citation type="submission" date="2020-06" db="EMBL/GenBank/DDBJ databases">
        <authorList>
            <person name="Chanama M."/>
        </authorList>
    </citation>
    <scope>NUCLEOTIDE SEQUENCE [LARGE SCALE GENOMIC DNA]</scope>
    <source>
        <strain evidence="2 3">TBRC6557</strain>
    </source>
</reference>
<keyword evidence="2" id="KW-0808">Transferase</keyword>
<accession>A0A7Y6IKM1</accession>
<keyword evidence="2" id="KW-0489">Methyltransferase</keyword>
<gene>
    <name evidence="2" type="ORF">HT134_04980</name>
</gene>
<dbReference type="CDD" id="cd02440">
    <property type="entry name" value="AdoMet_MTases"/>
    <property type="match status" value="1"/>
</dbReference>
<organism evidence="2 3">
    <name type="scientific">Nonomuraea rhodomycinica</name>
    <dbReference type="NCBI Taxonomy" id="1712872"/>
    <lineage>
        <taxon>Bacteria</taxon>
        <taxon>Bacillati</taxon>
        <taxon>Actinomycetota</taxon>
        <taxon>Actinomycetes</taxon>
        <taxon>Streptosporangiales</taxon>
        <taxon>Streptosporangiaceae</taxon>
        <taxon>Nonomuraea</taxon>
    </lineage>
</organism>
<dbReference type="GO" id="GO:0032259">
    <property type="term" value="P:methylation"/>
    <property type="evidence" value="ECO:0007669"/>
    <property type="project" value="UniProtKB-KW"/>
</dbReference>
<dbReference type="AlphaFoldDB" id="A0A7Y6IKM1"/>
<protein>
    <submittedName>
        <fullName evidence="2">Class I SAM-dependent methyltransferase</fullName>
    </submittedName>
</protein>
<dbReference type="InterPro" id="IPR041698">
    <property type="entry name" value="Methyltransf_25"/>
</dbReference>
<dbReference type="Pfam" id="PF13649">
    <property type="entry name" value="Methyltransf_25"/>
    <property type="match status" value="1"/>
</dbReference>
<dbReference type="InterPro" id="IPR029063">
    <property type="entry name" value="SAM-dependent_MTases_sf"/>
</dbReference>
<name>A0A7Y6IKM1_9ACTN</name>
<sequence>MGLGKLLHRHDEHADEGGTIDRPRAYEVFASIGFLGGRRAAFTRLAAAARPRAGDRVLDVGCGTGYLSRVLAPVVTPSGHVTGLDPSPAMIEYATRRAPANCTYVVGAGQDLPFPDGSFDLVVSSLAVHHMPVEARPGAVREMFRVLRPGGRLLIAEFRPPAGHLARHLVGALSGPAMRHDPRDLLGTVVPDAGFEVEAEGDLPYLLYYVRATRP</sequence>
<feature type="domain" description="Methyltransferase" evidence="1">
    <location>
        <begin position="57"/>
        <end position="151"/>
    </location>
</feature>
<evidence type="ECO:0000259" key="1">
    <source>
        <dbReference type="Pfam" id="PF13649"/>
    </source>
</evidence>
<evidence type="ECO:0000313" key="3">
    <source>
        <dbReference type="Proteomes" id="UP000546126"/>
    </source>
</evidence>
<dbReference type="PANTHER" id="PTHR42912">
    <property type="entry name" value="METHYLTRANSFERASE"/>
    <property type="match status" value="1"/>
</dbReference>
<comment type="caution">
    <text evidence="2">The sequence shown here is derived from an EMBL/GenBank/DDBJ whole genome shotgun (WGS) entry which is preliminary data.</text>
</comment>
<dbReference type="GO" id="GO:0008168">
    <property type="term" value="F:methyltransferase activity"/>
    <property type="evidence" value="ECO:0007669"/>
    <property type="project" value="UniProtKB-KW"/>
</dbReference>
<dbReference type="SUPFAM" id="SSF53335">
    <property type="entry name" value="S-adenosyl-L-methionine-dependent methyltransferases"/>
    <property type="match status" value="1"/>
</dbReference>
<dbReference type="RefSeq" id="WP_175599024.1">
    <property type="nucleotide sequence ID" value="NZ_JABWGO010000001.1"/>
</dbReference>
<dbReference type="InterPro" id="IPR050508">
    <property type="entry name" value="Methyltransf_Superfamily"/>
</dbReference>
<evidence type="ECO:0000313" key="2">
    <source>
        <dbReference type="EMBL" id="NUW39490.1"/>
    </source>
</evidence>
<dbReference type="Gene3D" id="3.40.50.150">
    <property type="entry name" value="Vaccinia Virus protein VP39"/>
    <property type="match status" value="1"/>
</dbReference>